<dbReference type="PROSITE" id="PS51740">
    <property type="entry name" value="SPOVT_ABRB"/>
    <property type="match status" value="1"/>
</dbReference>
<dbReference type="AlphaFoldDB" id="A0A5D4GVS9"/>
<dbReference type="Pfam" id="PF04014">
    <property type="entry name" value="MazE_antitoxin"/>
    <property type="match status" value="1"/>
</dbReference>
<reference evidence="3 4" key="1">
    <citation type="submission" date="2019-08" db="EMBL/GenBank/DDBJ databases">
        <authorList>
            <person name="Seo Y.L."/>
        </authorList>
    </citation>
    <scope>NUCLEOTIDE SEQUENCE [LARGE SCALE GENOMIC DNA]</scope>
    <source>
        <strain evidence="3 4">MaA-C15</strain>
    </source>
</reference>
<proteinExistence type="predicted"/>
<comment type="caution">
    <text evidence="3">The sequence shown here is derived from an EMBL/GenBank/DDBJ whole genome shotgun (WGS) entry which is preliminary data.</text>
</comment>
<dbReference type="InterPro" id="IPR037914">
    <property type="entry name" value="SpoVT-AbrB_sf"/>
</dbReference>
<evidence type="ECO:0000259" key="2">
    <source>
        <dbReference type="PROSITE" id="PS51740"/>
    </source>
</evidence>
<dbReference type="InterPro" id="IPR007159">
    <property type="entry name" value="SpoVT-AbrB_dom"/>
</dbReference>
<dbReference type="OrthoDB" id="7190022at2"/>
<sequence>MTTLTVTAKGQVTLKKELLQHLGVKPGQKVEVDVAPGRRLTVKASERKSGWEEVYGILAGRTDKVATIEEMNEAIRKGWAGLK</sequence>
<keyword evidence="4" id="KW-1185">Reference proteome</keyword>
<protein>
    <submittedName>
        <fullName evidence="3">AbrB/MazE/SpoVT family DNA-binding domain-containing protein</fullName>
    </submittedName>
</protein>
<evidence type="ECO:0000313" key="4">
    <source>
        <dbReference type="Proteomes" id="UP000323258"/>
    </source>
</evidence>
<dbReference type="EMBL" id="VSZS01000063">
    <property type="protein sequence ID" value="TYR32013.1"/>
    <property type="molecule type" value="Genomic_DNA"/>
</dbReference>
<evidence type="ECO:0000256" key="1">
    <source>
        <dbReference type="PROSITE-ProRule" id="PRU01076"/>
    </source>
</evidence>
<dbReference type="GO" id="GO:0003677">
    <property type="term" value="F:DNA binding"/>
    <property type="evidence" value="ECO:0007669"/>
    <property type="project" value="UniProtKB-UniRule"/>
</dbReference>
<evidence type="ECO:0000313" key="3">
    <source>
        <dbReference type="EMBL" id="TYR32013.1"/>
    </source>
</evidence>
<name>A0A5D4GVS9_9HYPH</name>
<dbReference type="Gene3D" id="2.10.260.10">
    <property type="match status" value="1"/>
</dbReference>
<feature type="domain" description="SpoVT-AbrB" evidence="2">
    <location>
        <begin position="1"/>
        <end position="47"/>
    </location>
</feature>
<organism evidence="3 4">
    <name type="scientific">Neoaquamicrobium microcysteis</name>
    <dbReference type="NCBI Taxonomy" id="2682781"/>
    <lineage>
        <taxon>Bacteria</taxon>
        <taxon>Pseudomonadati</taxon>
        <taxon>Pseudomonadota</taxon>
        <taxon>Alphaproteobacteria</taxon>
        <taxon>Hyphomicrobiales</taxon>
        <taxon>Phyllobacteriaceae</taxon>
        <taxon>Neoaquamicrobium</taxon>
    </lineage>
</organism>
<gene>
    <name evidence="3" type="ORF">FY036_13070</name>
</gene>
<accession>A0A5D4GVS9</accession>
<keyword evidence="1 3" id="KW-0238">DNA-binding</keyword>
<dbReference type="RefSeq" id="WP_148915170.1">
    <property type="nucleotide sequence ID" value="NZ_VSZS01000063.1"/>
</dbReference>
<dbReference type="SMART" id="SM00966">
    <property type="entry name" value="SpoVT_AbrB"/>
    <property type="match status" value="1"/>
</dbReference>
<dbReference type="SUPFAM" id="SSF89447">
    <property type="entry name" value="AbrB/MazE/MraZ-like"/>
    <property type="match status" value="1"/>
</dbReference>
<dbReference type="Proteomes" id="UP000323258">
    <property type="component" value="Unassembled WGS sequence"/>
</dbReference>
<reference evidence="3 4" key="2">
    <citation type="submission" date="2019-09" db="EMBL/GenBank/DDBJ databases">
        <title>Mesorhizobium sp. MaA-C15 isolated from Microcystis aeruginosa.</title>
        <authorList>
            <person name="Jeong S.E."/>
            <person name="Jin H.M."/>
            <person name="Jeon C.O."/>
        </authorList>
    </citation>
    <scope>NUCLEOTIDE SEQUENCE [LARGE SCALE GENOMIC DNA]</scope>
    <source>
        <strain evidence="3 4">MaA-C15</strain>
    </source>
</reference>